<dbReference type="Proteomes" id="UP001458880">
    <property type="component" value="Unassembled WGS sequence"/>
</dbReference>
<evidence type="ECO:0000259" key="2">
    <source>
        <dbReference type="Pfam" id="PF22936"/>
    </source>
</evidence>
<comment type="caution">
    <text evidence="3">The sequence shown here is derived from an EMBL/GenBank/DDBJ whole genome shotgun (WGS) entry which is preliminary data.</text>
</comment>
<dbReference type="Pfam" id="PF22936">
    <property type="entry name" value="Pol_BBD"/>
    <property type="match status" value="1"/>
</dbReference>
<dbReference type="InterPro" id="IPR025724">
    <property type="entry name" value="GAG-pre-integrase_dom"/>
</dbReference>
<protein>
    <submittedName>
        <fullName evidence="3">GAG-pre-integrase domain</fullName>
    </submittedName>
</protein>
<organism evidence="3 4">
    <name type="scientific">Popillia japonica</name>
    <name type="common">Japanese beetle</name>
    <dbReference type="NCBI Taxonomy" id="7064"/>
    <lineage>
        <taxon>Eukaryota</taxon>
        <taxon>Metazoa</taxon>
        <taxon>Ecdysozoa</taxon>
        <taxon>Arthropoda</taxon>
        <taxon>Hexapoda</taxon>
        <taxon>Insecta</taxon>
        <taxon>Pterygota</taxon>
        <taxon>Neoptera</taxon>
        <taxon>Endopterygota</taxon>
        <taxon>Coleoptera</taxon>
        <taxon>Polyphaga</taxon>
        <taxon>Scarabaeiformia</taxon>
        <taxon>Scarabaeidae</taxon>
        <taxon>Rutelinae</taxon>
        <taxon>Popillia</taxon>
    </lineage>
</organism>
<dbReference type="EMBL" id="JASPKY010000099">
    <property type="protein sequence ID" value="KAK9737484.1"/>
    <property type="molecule type" value="Genomic_DNA"/>
</dbReference>
<evidence type="ECO:0000313" key="3">
    <source>
        <dbReference type="EMBL" id="KAK9737484.1"/>
    </source>
</evidence>
<dbReference type="PANTHER" id="PTHR11439:SF491">
    <property type="entry name" value="INTEGRASE CATALYTIC DOMAIN-CONTAINING PROTEIN"/>
    <property type="match status" value="1"/>
</dbReference>
<reference evidence="3 4" key="1">
    <citation type="journal article" date="2024" name="BMC Genomics">
        <title>De novo assembly and annotation of Popillia japonica's genome with initial clues to its potential as an invasive pest.</title>
        <authorList>
            <person name="Cucini C."/>
            <person name="Boschi S."/>
            <person name="Funari R."/>
            <person name="Cardaioli E."/>
            <person name="Iannotti N."/>
            <person name="Marturano G."/>
            <person name="Paoli F."/>
            <person name="Bruttini M."/>
            <person name="Carapelli A."/>
            <person name="Frati F."/>
            <person name="Nardi F."/>
        </authorList>
    </citation>
    <scope>NUCLEOTIDE SEQUENCE [LARGE SCALE GENOMIC DNA]</scope>
    <source>
        <strain evidence="3">DMR45628</strain>
    </source>
</reference>
<name>A0AAW1LT21_POPJA</name>
<proteinExistence type="predicted"/>
<evidence type="ECO:0000313" key="4">
    <source>
        <dbReference type="Proteomes" id="UP001458880"/>
    </source>
</evidence>
<sequence>MFENDTVAQHISKIETIAQGLADICEPVGEIDKIAKTLGSLLLKHSSSSWDSHDENKQTFDNLTARLLKEEQRLVQSNELASAVAAIKSECRKLQSKSNTERSQSDNHALSAEVKNISIEGYEHVWLADSTASKHMTFHKEWFTTLKPISAVSTQIGDNSFIKAEGVGTVSLMALLNNEWQPRTLGNTLSFSMIKRLRYIRKNQLAVKGIKLANHCYKMLFKMFTVEQANVSLNEAKLWHDRLGHVNNNTLKDMANNGMSPNVTLKDVNDLFCESCQYARAHISIGYCTNLTWMSANQLVFLVPMEFHFTMANPHKIVTKRMKYQTNPIEKPFASLTFAASVPRPDIMFAVNQVSRFLNNPGIKHWWAVKRILKYLQVTKNVGIRYNGDQQLTIYSHADFAGDCDIIVLAGIKCASTGSRKSFECQ</sequence>
<dbReference type="InterPro" id="IPR054722">
    <property type="entry name" value="PolX-like_BBD"/>
</dbReference>
<dbReference type="PANTHER" id="PTHR11439">
    <property type="entry name" value="GAG-POL-RELATED RETROTRANSPOSON"/>
    <property type="match status" value="1"/>
</dbReference>
<evidence type="ECO:0000259" key="1">
    <source>
        <dbReference type="Pfam" id="PF13976"/>
    </source>
</evidence>
<feature type="domain" description="GAG-pre-integrase" evidence="1">
    <location>
        <begin position="232"/>
        <end position="279"/>
    </location>
</feature>
<gene>
    <name evidence="3" type="ORF">QE152_g10657</name>
</gene>
<feature type="domain" description="Retrovirus-related Pol polyprotein from transposon TNT 1-94-like beta-barrel" evidence="2">
    <location>
        <begin position="126"/>
        <end position="186"/>
    </location>
</feature>
<dbReference type="AlphaFoldDB" id="A0AAW1LT21"/>
<accession>A0AAW1LT21</accession>
<dbReference type="Pfam" id="PF13976">
    <property type="entry name" value="gag_pre-integrs"/>
    <property type="match status" value="1"/>
</dbReference>
<keyword evidence="4" id="KW-1185">Reference proteome</keyword>